<dbReference type="RefSeq" id="WP_034788268.1">
    <property type="nucleotide sequence ID" value="NZ_JMPJ01000025.1"/>
</dbReference>
<feature type="domain" description="HTH tetR-type" evidence="5">
    <location>
        <begin position="6"/>
        <end position="66"/>
    </location>
</feature>
<sequence>MARTRILDIDSAIETATQLFWRNGYERTSLSDLTQAMGITPPSFYFAFGNKEGLFKQVLARYSQTRLGYAEQALALPKVRDGVETMLSRLAALYSDTDYPPGCLALNNALPCVKSNEPMREEFAEMRAARRARLCARLEQAKAEGDLPANENCESLARYIMTVGWGMAIDAQSGATRDDLLRTVANTMKAWPF</sequence>
<evidence type="ECO:0000256" key="1">
    <source>
        <dbReference type="ARBA" id="ARBA00023015"/>
    </source>
</evidence>
<accession>A0A085GM60</accession>
<dbReference type="Pfam" id="PF00440">
    <property type="entry name" value="TetR_N"/>
    <property type="match status" value="1"/>
</dbReference>
<keyword evidence="1" id="KW-0805">Transcription regulation</keyword>
<dbReference type="PRINTS" id="PR00455">
    <property type="entry name" value="HTHTETR"/>
</dbReference>
<dbReference type="Proteomes" id="UP000028640">
    <property type="component" value="Unassembled WGS sequence"/>
</dbReference>
<gene>
    <name evidence="6" type="ORF">GEAM_0679</name>
</gene>
<dbReference type="STRING" id="910964.GEAM_0679"/>
<reference evidence="6 7" key="1">
    <citation type="submission" date="2014-05" db="EMBL/GenBank/DDBJ databases">
        <title>ATOL: Assembling a taxonomically balanced genome-scale reconstruction of the evolutionary history of the Enterobacteriaceae.</title>
        <authorList>
            <person name="Plunkett G.III."/>
            <person name="Neeno-Eckwall E.C."/>
            <person name="Glasner J.D."/>
            <person name="Perna N.T."/>
        </authorList>
    </citation>
    <scope>NUCLEOTIDE SEQUENCE [LARGE SCALE GENOMIC DNA]</scope>
    <source>
        <strain evidence="6 7">ATCC 33852</strain>
    </source>
</reference>
<proteinExistence type="predicted"/>
<dbReference type="AlphaFoldDB" id="A0A085GM60"/>
<evidence type="ECO:0000313" key="7">
    <source>
        <dbReference type="Proteomes" id="UP000028640"/>
    </source>
</evidence>
<evidence type="ECO:0000259" key="5">
    <source>
        <dbReference type="PROSITE" id="PS50977"/>
    </source>
</evidence>
<keyword evidence="2 4" id="KW-0238">DNA-binding</keyword>
<dbReference type="Gene3D" id="1.10.10.60">
    <property type="entry name" value="Homeodomain-like"/>
    <property type="match status" value="1"/>
</dbReference>
<dbReference type="InterPro" id="IPR036271">
    <property type="entry name" value="Tet_transcr_reg_TetR-rel_C_sf"/>
</dbReference>
<feature type="DNA-binding region" description="H-T-H motif" evidence="4">
    <location>
        <begin position="29"/>
        <end position="48"/>
    </location>
</feature>
<keyword evidence="3" id="KW-0804">Transcription</keyword>
<dbReference type="SUPFAM" id="SSF48498">
    <property type="entry name" value="Tetracyclin repressor-like, C-terminal domain"/>
    <property type="match status" value="1"/>
</dbReference>
<dbReference type="eggNOG" id="COG1309">
    <property type="taxonomic scope" value="Bacteria"/>
</dbReference>
<dbReference type="GO" id="GO:0003677">
    <property type="term" value="F:DNA binding"/>
    <property type="evidence" value="ECO:0007669"/>
    <property type="project" value="UniProtKB-UniRule"/>
</dbReference>
<evidence type="ECO:0000256" key="4">
    <source>
        <dbReference type="PROSITE-ProRule" id="PRU00335"/>
    </source>
</evidence>
<dbReference type="GeneID" id="78379024"/>
<dbReference type="InterPro" id="IPR023772">
    <property type="entry name" value="DNA-bd_HTH_TetR-type_CS"/>
</dbReference>
<dbReference type="SUPFAM" id="SSF46689">
    <property type="entry name" value="Homeodomain-like"/>
    <property type="match status" value="1"/>
</dbReference>
<dbReference type="InterPro" id="IPR009057">
    <property type="entry name" value="Homeodomain-like_sf"/>
</dbReference>
<dbReference type="PANTHER" id="PTHR47506">
    <property type="entry name" value="TRANSCRIPTIONAL REGULATORY PROTEIN"/>
    <property type="match status" value="1"/>
</dbReference>
<comment type="caution">
    <text evidence="6">The sequence shown here is derived from an EMBL/GenBank/DDBJ whole genome shotgun (WGS) entry which is preliminary data.</text>
</comment>
<organism evidence="6 7">
    <name type="scientific">Ewingella americana (strain ATCC 33852 / DSM 4580 / CCUG 14506 / JCM 5911 / LMG 7869 / NCTC 12157 / CDC 1468-78)</name>
    <dbReference type="NCBI Taxonomy" id="910964"/>
    <lineage>
        <taxon>Bacteria</taxon>
        <taxon>Pseudomonadati</taxon>
        <taxon>Pseudomonadota</taxon>
        <taxon>Gammaproteobacteria</taxon>
        <taxon>Enterobacterales</taxon>
        <taxon>Yersiniaceae</taxon>
        <taxon>Ewingella</taxon>
    </lineage>
</organism>
<evidence type="ECO:0000256" key="2">
    <source>
        <dbReference type="ARBA" id="ARBA00023125"/>
    </source>
</evidence>
<dbReference type="PANTHER" id="PTHR47506:SF1">
    <property type="entry name" value="HTH-TYPE TRANSCRIPTIONAL REGULATOR YJDC"/>
    <property type="match status" value="1"/>
</dbReference>
<name>A0A085GM60_EWIA3</name>
<keyword evidence="7" id="KW-1185">Reference proteome</keyword>
<evidence type="ECO:0000256" key="3">
    <source>
        <dbReference type="ARBA" id="ARBA00023163"/>
    </source>
</evidence>
<dbReference type="Gene3D" id="1.10.357.10">
    <property type="entry name" value="Tetracycline Repressor, domain 2"/>
    <property type="match status" value="1"/>
</dbReference>
<dbReference type="OrthoDB" id="270177at2"/>
<dbReference type="PROSITE" id="PS01081">
    <property type="entry name" value="HTH_TETR_1"/>
    <property type="match status" value="1"/>
</dbReference>
<dbReference type="EMBL" id="JMPJ01000025">
    <property type="protein sequence ID" value="KFC84805.1"/>
    <property type="molecule type" value="Genomic_DNA"/>
</dbReference>
<dbReference type="Pfam" id="PF16925">
    <property type="entry name" value="TetR_C_13"/>
    <property type="match status" value="1"/>
</dbReference>
<dbReference type="InterPro" id="IPR001647">
    <property type="entry name" value="HTH_TetR"/>
</dbReference>
<dbReference type="InterPro" id="IPR011075">
    <property type="entry name" value="TetR_C"/>
</dbReference>
<protein>
    <submittedName>
        <fullName evidence="6">TetR family transcriptional regulator</fullName>
    </submittedName>
</protein>
<dbReference type="PROSITE" id="PS50977">
    <property type="entry name" value="HTH_TETR_2"/>
    <property type="match status" value="1"/>
</dbReference>
<evidence type="ECO:0000313" key="6">
    <source>
        <dbReference type="EMBL" id="KFC84805.1"/>
    </source>
</evidence>